<dbReference type="AlphaFoldDB" id="A0AAD3CS01"/>
<proteinExistence type="predicted"/>
<reference evidence="5 6" key="1">
    <citation type="journal article" date="2021" name="Sci. Rep.">
        <title>The genome of the diatom Chaetoceros tenuissimus carries an ancient integrated fragment of an extant virus.</title>
        <authorList>
            <person name="Hongo Y."/>
            <person name="Kimura K."/>
            <person name="Takaki Y."/>
            <person name="Yoshida Y."/>
            <person name="Baba S."/>
            <person name="Kobayashi G."/>
            <person name="Nagasaki K."/>
            <person name="Hano T."/>
            <person name="Tomaru Y."/>
        </authorList>
    </citation>
    <scope>NUCLEOTIDE SEQUENCE [LARGE SCALE GENOMIC DNA]</scope>
    <source>
        <strain evidence="5 6">NIES-3715</strain>
    </source>
</reference>
<keyword evidence="6" id="KW-1185">Reference proteome</keyword>
<evidence type="ECO:0000259" key="4">
    <source>
        <dbReference type="SMART" id="SM00382"/>
    </source>
</evidence>
<dbReference type="PANTHER" id="PTHR42788:SF13">
    <property type="entry name" value="ALIPHATIC SULFONATES IMPORT ATP-BINDING PROTEIN SSUB"/>
    <property type="match status" value="1"/>
</dbReference>
<evidence type="ECO:0000256" key="3">
    <source>
        <dbReference type="ARBA" id="ARBA00022840"/>
    </source>
</evidence>
<dbReference type="GO" id="GO:0016887">
    <property type="term" value="F:ATP hydrolysis activity"/>
    <property type="evidence" value="ECO:0007669"/>
    <property type="project" value="InterPro"/>
</dbReference>
<dbReference type="Pfam" id="PF00005">
    <property type="entry name" value="ABC_tran"/>
    <property type="match status" value="1"/>
</dbReference>
<evidence type="ECO:0000256" key="1">
    <source>
        <dbReference type="ARBA" id="ARBA00022448"/>
    </source>
</evidence>
<dbReference type="Gene3D" id="3.40.50.300">
    <property type="entry name" value="P-loop containing nucleotide triphosphate hydrolases"/>
    <property type="match status" value="1"/>
</dbReference>
<evidence type="ECO:0000313" key="5">
    <source>
        <dbReference type="EMBL" id="GFH49634.1"/>
    </source>
</evidence>
<dbReference type="InterPro" id="IPR003593">
    <property type="entry name" value="AAA+_ATPase"/>
</dbReference>
<keyword evidence="1" id="KW-0813">Transport</keyword>
<dbReference type="PANTHER" id="PTHR42788">
    <property type="entry name" value="TAURINE IMPORT ATP-BINDING PROTEIN-RELATED"/>
    <property type="match status" value="1"/>
</dbReference>
<keyword evidence="2" id="KW-0547">Nucleotide-binding</keyword>
<keyword evidence="3" id="KW-0067">ATP-binding</keyword>
<name>A0AAD3CS01_9STRA</name>
<dbReference type="CDD" id="cd00267">
    <property type="entry name" value="ABC_ATPase"/>
    <property type="match status" value="1"/>
</dbReference>
<evidence type="ECO:0000256" key="2">
    <source>
        <dbReference type="ARBA" id="ARBA00022741"/>
    </source>
</evidence>
<dbReference type="InterPro" id="IPR027417">
    <property type="entry name" value="P-loop_NTPase"/>
</dbReference>
<dbReference type="Proteomes" id="UP001054902">
    <property type="component" value="Unassembled WGS sequence"/>
</dbReference>
<sequence length="241" mass="26217">MNKLFSSVPKREFAIEKVSLAFGDGINVKSSRRNNFSIIKGSSGCGKSTYLRLVSGTESPKLGSVILNDCNLYDTPDEALLKVPKPVIVDSKLDCYNDKASVIDQIQSSCPSKDGLDVISKSFASILGLSDEELQSLPRDLSPSAQYLFGIACACVESSYDTIQSNDDTIELQSPILLLDELADFETSIVARKVGHGLSNLADNGAIILCATHKPDSYREYADRVITFSLGRVLTDEKLHQ</sequence>
<dbReference type="EMBL" id="BLLK01000038">
    <property type="protein sequence ID" value="GFH49634.1"/>
    <property type="molecule type" value="Genomic_DNA"/>
</dbReference>
<dbReference type="InterPro" id="IPR003439">
    <property type="entry name" value="ABC_transporter-like_ATP-bd"/>
</dbReference>
<feature type="domain" description="AAA+ ATPase" evidence="4">
    <location>
        <begin position="33"/>
        <end position="232"/>
    </location>
</feature>
<dbReference type="GO" id="GO:0005524">
    <property type="term" value="F:ATP binding"/>
    <property type="evidence" value="ECO:0007669"/>
    <property type="project" value="UniProtKB-KW"/>
</dbReference>
<dbReference type="SUPFAM" id="SSF52540">
    <property type="entry name" value="P-loop containing nucleoside triphosphate hydrolases"/>
    <property type="match status" value="1"/>
</dbReference>
<organism evidence="5 6">
    <name type="scientific">Chaetoceros tenuissimus</name>
    <dbReference type="NCBI Taxonomy" id="426638"/>
    <lineage>
        <taxon>Eukaryota</taxon>
        <taxon>Sar</taxon>
        <taxon>Stramenopiles</taxon>
        <taxon>Ochrophyta</taxon>
        <taxon>Bacillariophyta</taxon>
        <taxon>Coscinodiscophyceae</taxon>
        <taxon>Chaetocerotophycidae</taxon>
        <taxon>Chaetocerotales</taxon>
        <taxon>Chaetocerotaceae</taxon>
        <taxon>Chaetoceros</taxon>
    </lineage>
</organism>
<dbReference type="InterPro" id="IPR050166">
    <property type="entry name" value="ABC_transporter_ATP-bind"/>
</dbReference>
<comment type="caution">
    <text evidence="5">The sequence shown here is derived from an EMBL/GenBank/DDBJ whole genome shotgun (WGS) entry which is preliminary data.</text>
</comment>
<accession>A0AAD3CS01</accession>
<dbReference type="SMART" id="SM00382">
    <property type="entry name" value="AAA"/>
    <property type="match status" value="1"/>
</dbReference>
<protein>
    <recommendedName>
        <fullName evidence="4">AAA+ ATPase domain-containing protein</fullName>
    </recommendedName>
</protein>
<evidence type="ECO:0000313" key="6">
    <source>
        <dbReference type="Proteomes" id="UP001054902"/>
    </source>
</evidence>
<gene>
    <name evidence="5" type="ORF">CTEN210_06110</name>
</gene>